<organism evidence="3">
    <name type="scientific">Micromonas pusilla (strain CCMP1545)</name>
    <name type="common">Picoplanktonic green alga</name>
    <dbReference type="NCBI Taxonomy" id="564608"/>
    <lineage>
        <taxon>Eukaryota</taxon>
        <taxon>Viridiplantae</taxon>
        <taxon>Chlorophyta</taxon>
        <taxon>Mamiellophyceae</taxon>
        <taxon>Mamiellales</taxon>
        <taxon>Mamiellaceae</taxon>
        <taxon>Micromonas</taxon>
    </lineage>
</organism>
<dbReference type="PANTHER" id="PTHR43591:SF99">
    <property type="entry name" value="OS06G0646000 PROTEIN"/>
    <property type="match status" value="1"/>
</dbReference>
<dbReference type="InterPro" id="IPR029063">
    <property type="entry name" value="SAM-dependent_MTases_sf"/>
</dbReference>
<dbReference type="CDD" id="cd02440">
    <property type="entry name" value="AdoMet_MTases"/>
    <property type="match status" value="1"/>
</dbReference>
<evidence type="ECO:0000313" key="3">
    <source>
        <dbReference type="Proteomes" id="UP000001876"/>
    </source>
</evidence>
<dbReference type="InterPro" id="IPR013216">
    <property type="entry name" value="Methyltransf_11"/>
</dbReference>
<gene>
    <name evidence="2" type="ORF">MICPUCDRAFT_4861</name>
</gene>
<proteinExistence type="predicted"/>
<dbReference type="Gene3D" id="3.40.50.150">
    <property type="entry name" value="Vaccinia Virus protein VP39"/>
    <property type="match status" value="1"/>
</dbReference>
<accession>C1MRC7</accession>
<dbReference type="GO" id="GO:0008757">
    <property type="term" value="F:S-adenosylmethionine-dependent methyltransferase activity"/>
    <property type="evidence" value="ECO:0007669"/>
    <property type="project" value="InterPro"/>
</dbReference>
<keyword evidence="3" id="KW-1185">Reference proteome</keyword>
<dbReference type="KEGG" id="mpp:MICPUCDRAFT_4861"/>
<feature type="non-terminal residue" evidence="2">
    <location>
        <position position="1"/>
    </location>
</feature>
<feature type="domain" description="Methyltransferase type 11" evidence="1">
    <location>
        <begin position="50"/>
        <end position="158"/>
    </location>
</feature>
<dbReference type="AlphaFoldDB" id="C1MRC7"/>
<dbReference type="GeneID" id="9683722"/>
<name>C1MRC7_MICPC</name>
<sequence>TSTFETPQVAFAYERGWRDSFKRAGFPGPDEEYDLARAKLLPHAADKVLVDASCGSGLFTRRFAKSGDYSAVVALDYSAAMLTQARQFAIDEGLLDASGAAKDDNTDITFVRADIARMPFPEGSVGGVHAGAAIHCWPDPRAAAAEIARALERGGSFCGTTFLTPRVPFLDDAGQQQLDAAMREVQDAISGRAGGARGFRMWNRADLKDLCEECGLVDFESDVRDGFIFFSAKKP</sequence>
<dbReference type="RefSeq" id="XP_003057905.1">
    <property type="nucleotide sequence ID" value="XM_003057859.2"/>
</dbReference>
<feature type="non-terminal residue" evidence="2">
    <location>
        <position position="235"/>
    </location>
</feature>
<evidence type="ECO:0000259" key="1">
    <source>
        <dbReference type="Pfam" id="PF08241"/>
    </source>
</evidence>
<dbReference type="EMBL" id="GG663738">
    <property type="protein sequence ID" value="EEH57856.1"/>
    <property type="molecule type" value="Genomic_DNA"/>
</dbReference>
<reference evidence="2 3" key="1">
    <citation type="journal article" date="2009" name="Science">
        <title>Green evolution and dynamic adaptations revealed by genomes of the marine picoeukaryotes Micromonas.</title>
        <authorList>
            <person name="Worden A.Z."/>
            <person name="Lee J.H."/>
            <person name="Mock T."/>
            <person name="Rouze P."/>
            <person name="Simmons M.P."/>
            <person name="Aerts A.L."/>
            <person name="Allen A.E."/>
            <person name="Cuvelier M.L."/>
            <person name="Derelle E."/>
            <person name="Everett M.V."/>
            <person name="Foulon E."/>
            <person name="Grimwood J."/>
            <person name="Gundlach H."/>
            <person name="Henrissat B."/>
            <person name="Napoli C."/>
            <person name="McDonald S.M."/>
            <person name="Parker M.S."/>
            <person name="Rombauts S."/>
            <person name="Salamov A."/>
            <person name="Von Dassow P."/>
            <person name="Badger J.H."/>
            <person name="Coutinho P.M."/>
            <person name="Demir E."/>
            <person name="Dubchak I."/>
            <person name="Gentemann C."/>
            <person name="Eikrem W."/>
            <person name="Gready J.E."/>
            <person name="John U."/>
            <person name="Lanier W."/>
            <person name="Lindquist E.A."/>
            <person name="Lucas S."/>
            <person name="Mayer K.F."/>
            <person name="Moreau H."/>
            <person name="Not F."/>
            <person name="Otillar R."/>
            <person name="Panaud O."/>
            <person name="Pangilinan J."/>
            <person name="Paulsen I."/>
            <person name="Piegu B."/>
            <person name="Poliakov A."/>
            <person name="Robbens S."/>
            <person name="Schmutz J."/>
            <person name="Toulza E."/>
            <person name="Wyss T."/>
            <person name="Zelensky A."/>
            <person name="Zhou K."/>
            <person name="Armbrust E.V."/>
            <person name="Bhattacharya D."/>
            <person name="Goodenough U.W."/>
            <person name="Van de Peer Y."/>
            <person name="Grigoriev I.V."/>
        </authorList>
    </citation>
    <scope>NUCLEOTIDE SEQUENCE [LARGE SCALE GENOMIC DNA]</scope>
    <source>
        <strain evidence="2 3">CCMP1545</strain>
    </source>
</reference>
<dbReference type="OMA" id="DFECDIR"/>
<dbReference type="Proteomes" id="UP000001876">
    <property type="component" value="Unassembled WGS sequence"/>
</dbReference>
<dbReference type="STRING" id="564608.C1MRC7"/>
<dbReference type="SUPFAM" id="SSF53335">
    <property type="entry name" value="S-adenosyl-L-methionine-dependent methyltransferases"/>
    <property type="match status" value="1"/>
</dbReference>
<dbReference type="Pfam" id="PF08241">
    <property type="entry name" value="Methyltransf_11"/>
    <property type="match status" value="1"/>
</dbReference>
<dbReference type="OrthoDB" id="10017101at2759"/>
<dbReference type="eggNOG" id="ENOG502QPQG">
    <property type="taxonomic scope" value="Eukaryota"/>
</dbReference>
<dbReference type="PANTHER" id="PTHR43591">
    <property type="entry name" value="METHYLTRANSFERASE"/>
    <property type="match status" value="1"/>
</dbReference>
<evidence type="ECO:0000313" key="2">
    <source>
        <dbReference type="EMBL" id="EEH57856.1"/>
    </source>
</evidence>
<protein>
    <submittedName>
        <fullName evidence="2">Predicted protein</fullName>
    </submittedName>
</protein>